<reference evidence="1 2" key="1">
    <citation type="submission" date="2019-09" db="EMBL/GenBank/DDBJ databases">
        <title>Draft genome of the ectomycorrhizal ascomycete Sphaerosporella brunnea.</title>
        <authorList>
            <consortium name="DOE Joint Genome Institute"/>
            <person name="Benucci G.M."/>
            <person name="Marozzi G."/>
            <person name="Antonielli L."/>
            <person name="Sanchez S."/>
            <person name="Marco P."/>
            <person name="Wang X."/>
            <person name="Falini L.B."/>
            <person name="Barry K."/>
            <person name="Haridas S."/>
            <person name="Lipzen A."/>
            <person name="Labutti K."/>
            <person name="Grigoriev I.V."/>
            <person name="Murat C."/>
            <person name="Martin F."/>
            <person name="Albertini E."/>
            <person name="Donnini D."/>
            <person name="Bonito G."/>
        </authorList>
    </citation>
    <scope>NUCLEOTIDE SEQUENCE [LARGE SCALE GENOMIC DNA]</scope>
    <source>
        <strain evidence="1 2">Sb_GMNB300</strain>
    </source>
</reference>
<evidence type="ECO:0000313" key="1">
    <source>
        <dbReference type="EMBL" id="KAA8893413.1"/>
    </source>
</evidence>
<name>A0A5J5EDT7_9PEZI</name>
<evidence type="ECO:0000313" key="2">
    <source>
        <dbReference type="Proteomes" id="UP000326924"/>
    </source>
</evidence>
<comment type="caution">
    <text evidence="1">The sequence shown here is derived from an EMBL/GenBank/DDBJ whole genome shotgun (WGS) entry which is preliminary data.</text>
</comment>
<organism evidence="1 2">
    <name type="scientific">Sphaerosporella brunnea</name>
    <dbReference type="NCBI Taxonomy" id="1250544"/>
    <lineage>
        <taxon>Eukaryota</taxon>
        <taxon>Fungi</taxon>
        <taxon>Dikarya</taxon>
        <taxon>Ascomycota</taxon>
        <taxon>Pezizomycotina</taxon>
        <taxon>Pezizomycetes</taxon>
        <taxon>Pezizales</taxon>
        <taxon>Pyronemataceae</taxon>
        <taxon>Sphaerosporella</taxon>
    </lineage>
</organism>
<accession>A0A5J5EDT7</accession>
<dbReference type="Proteomes" id="UP000326924">
    <property type="component" value="Unassembled WGS sequence"/>
</dbReference>
<keyword evidence="2" id="KW-1185">Reference proteome</keyword>
<dbReference type="EMBL" id="VXIS01000447">
    <property type="protein sequence ID" value="KAA8893413.1"/>
    <property type="molecule type" value="Genomic_DNA"/>
</dbReference>
<sequence>MRHDDNKRKPANRIDVRRILREESSPVQQASAMDSFAAGESFEESRSYKTIADYERAFRKEQELKAADLRKMIKLMEAYEVDLQPPNLKVLQGFRKELEKINTSGPPNLIERRINDLEDFIRENGTNANVQTALSGYKAGDPTFIDRSEILIMANGVIIGRTKDLEGMDDEEFDRLVAQAGPHPLWFEDPLISEEDLRWC</sequence>
<dbReference type="AlphaFoldDB" id="A0A5J5EDT7"/>
<gene>
    <name evidence="1" type="ORF">FN846DRAFT_979056</name>
</gene>
<proteinExistence type="predicted"/>
<dbReference type="InParanoid" id="A0A5J5EDT7"/>
<dbReference type="OrthoDB" id="1911748at2759"/>
<protein>
    <submittedName>
        <fullName evidence="1">Uncharacterized protein</fullName>
    </submittedName>
</protein>